<proteinExistence type="predicted"/>
<evidence type="ECO:0000256" key="1">
    <source>
        <dbReference type="SAM" id="MobiDB-lite"/>
    </source>
</evidence>
<dbReference type="EMBL" id="NQWI01000021">
    <property type="protein sequence ID" value="PDW03770.1"/>
    <property type="molecule type" value="Genomic_DNA"/>
</dbReference>
<keyword evidence="2" id="KW-0812">Transmembrane</keyword>
<keyword evidence="2" id="KW-0472">Membrane</keyword>
<comment type="caution">
    <text evidence="3">The sequence shown here is derived from an EMBL/GenBank/DDBJ whole genome shotgun (WGS) entry which is preliminary data.</text>
</comment>
<evidence type="ECO:0000313" key="3">
    <source>
        <dbReference type="EMBL" id="PDW03770.1"/>
    </source>
</evidence>
<dbReference type="OrthoDB" id="9255561at2"/>
<feature type="transmembrane region" description="Helical" evidence="2">
    <location>
        <begin position="201"/>
        <end position="221"/>
    </location>
</feature>
<reference evidence="4" key="1">
    <citation type="submission" date="2017-08" db="EMBL/GenBank/DDBJ databases">
        <authorList>
            <person name="Grouzdev D.S."/>
            <person name="Gaisin V.A."/>
            <person name="Rysina M.S."/>
            <person name="Gorlenko V.M."/>
        </authorList>
    </citation>
    <scope>NUCLEOTIDE SEQUENCE [LARGE SCALE GENOMIC DNA]</scope>
    <source>
        <strain evidence="4">Kir15-3F</strain>
    </source>
</reference>
<sequence length="241" mass="26513">MSWPRIRQWIINHDDSTLFNILYIGFALVLSITLGLFWLVAVVGVHALFEIYRQHQRSGDWGFALAEMIWELKLDFGLIIFAFALAIYLEYIFGVAGLAAGSRVAAQSAGRMTQASNRIILWQRLIRGFFLSLDDIGLALRAFGSRMRGKKQAPAQAAESGVVAQQEEVQAAPQPTTDPAAEADEPPTHTSWRGAYSRADYAILGFGGICLVLIAVAPPIIGSTYADVWGVIVAEMRPFPE</sequence>
<evidence type="ECO:0000313" key="4">
    <source>
        <dbReference type="Proteomes" id="UP000220527"/>
    </source>
</evidence>
<dbReference type="Proteomes" id="UP000220527">
    <property type="component" value="Unassembled WGS sequence"/>
</dbReference>
<protein>
    <submittedName>
        <fullName evidence="3">Uncharacterized protein</fullName>
    </submittedName>
</protein>
<dbReference type="AlphaFoldDB" id="A0A2A6RLQ2"/>
<feature type="transmembrane region" description="Helical" evidence="2">
    <location>
        <begin position="20"/>
        <end position="49"/>
    </location>
</feature>
<accession>A0A2A6RLQ2</accession>
<evidence type="ECO:0000256" key="2">
    <source>
        <dbReference type="SAM" id="Phobius"/>
    </source>
</evidence>
<gene>
    <name evidence="3" type="ORF">CJ255_06845</name>
</gene>
<organism evidence="3 4">
    <name type="scientific">Candidatus Viridilinea mediisalina</name>
    <dbReference type="NCBI Taxonomy" id="2024553"/>
    <lineage>
        <taxon>Bacteria</taxon>
        <taxon>Bacillati</taxon>
        <taxon>Chloroflexota</taxon>
        <taxon>Chloroflexia</taxon>
        <taxon>Chloroflexales</taxon>
        <taxon>Chloroflexineae</taxon>
        <taxon>Oscillochloridaceae</taxon>
        <taxon>Candidatus Viridilinea</taxon>
    </lineage>
</organism>
<dbReference type="RefSeq" id="WP_097643345.1">
    <property type="nucleotide sequence ID" value="NZ_NQWI01000021.1"/>
</dbReference>
<keyword evidence="2" id="KW-1133">Transmembrane helix</keyword>
<feature type="region of interest" description="Disordered" evidence="1">
    <location>
        <begin position="164"/>
        <end position="192"/>
    </location>
</feature>
<feature type="compositionally biased region" description="Low complexity" evidence="1">
    <location>
        <begin position="164"/>
        <end position="180"/>
    </location>
</feature>
<feature type="transmembrane region" description="Helical" evidence="2">
    <location>
        <begin position="76"/>
        <end position="100"/>
    </location>
</feature>
<name>A0A2A6RLQ2_9CHLR</name>
<keyword evidence="4" id="KW-1185">Reference proteome</keyword>